<dbReference type="EMBL" id="CP058649">
    <property type="protein sequence ID" value="QUI22544.1"/>
    <property type="molecule type" value="Genomic_DNA"/>
</dbReference>
<keyword evidence="6" id="KW-1185">Reference proteome</keyword>
<organism evidence="5 6">
    <name type="scientific">Vallitalea pronyensis</name>
    <dbReference type="NCBI Taxonomy" id="1348613"/>
    <lineage>
        <taxon>Bacteria</taxon>
        <taxon>Bacillati</taxon>
        <taxon>Bacillota</taxon>
        <taxon>Clostridia</taxon>
        <taxon>Lachnospirales</taxon>
        <taxon>Vallitaleaceae</taxon>
        <taxon>Vallitalea</taxon>
    </lineage>
</organism>
<dbReference type="KEGG" id="vpy:HZI73_09630"/>
<dbReference type="Gene3D" id="3.30.360.10">
    <property type="entry name" value="Dihydrodipicolinate Reductase, domain 2"/>
    <property type="match status" value="1"/>
</dbReference>
<dbReference type="PANTHER" id="PTHR22604:SF105">
    <property type="entry name" value="TRANS-1,2-DIHYDROBENZENE-1,2-DIOL DEHYDROGENASE"/>
    <property type="match status" value="1"/>
</dbReference>
<dbReference type="GO" id="GO:0000166">
    <property type="term" value="F:nucleotide binding"/>
    <property type="evidence" value="ECO:0007669"/>
    <property type="project" value="InterPro"/>
</dbReference>
<dbReference type="SUPFAM" id="SSF55347">
    <property type="entry name" value="Glyceraldehyde-3-phosphate dehydrogenase-like, C-terminal domain"/>
    <property type="match status" value="1"/>
</dbReference>
<dbReference type="InterPro" id="IPR036291">
    <property type="entry name" value="NAD(P)-bd_dom_sf"/>
</dbReference>
<dbReference type="GO" id="GO:0016491">
    <property type="term" value="F:oxidoreductase activity"/>
    <property type="evidence" value="ECO:0007669"/>
    <property type="project" value="UniProtKB-KW"/>
</dbReference>
<name>A0A8J8SGM5_9FIRM</name>
<dbReference type="Pfam" id="PF22725">
    <property type="entry name" value="GFO_IDH_MocA_C3"/>
    <property type="match status" value="1"/>
</dbReference>
<sequence length="337" mass="38258">MVKKKIGVLGCSKVGDASLFKAIKWVEGFEVYAVASRDLGRAQAYAEKYGVKNYYGSYEQLIEDDKVDCIYIATTNDSHGALAIRAAKAGKHIVVEKPICLSMEDMSNIQDACMQHNVYLLEGIMVQHHPWQAYIKQMIQNNTYGALRTVKTQISFQQDASSDNYRCKKALGGGAFWDEGPYWIQFIQFILGLQPTTYTGYSDFSGPDGCDWTFQASMAYEGGIHVDFTTSFEMPYEATHWLVFDKATVRISNFFRASMGNFKINIDIEALETGIKEKVSFEPQNYYVNQLDFFSHVLDGTMPNIPLSQSADRIRIMENIYMDAKKNNMDKKEAKKM</sequence>
<reference evidence="5" key="1">
    <citation type="submission" date="2020-07" db="EMBL/GenBank/DDBJ databases">
        <title>Vallitalea pronyensis genome.</title>
        <authorList>
            <person name="Postec A."/>
        </authorList>
    </citation>
    <scope>NUCLEOTIDE SEQUENCE</scope>
    <source>
        <strain evidence="5">FatNI3</strain>
    </source>
</reference>
<evidence type="ECO:0000259" key="4">
    <source>
        <dbReference type="Pfam" id="PF22725"/>
    </source>
</evidence>
<protein>
    <submittedName>
        <fullName evidence="5">Gfo/Idh/MocA family oxidoreductase</fullName>
    </submittedName>
</protein>
<keyword evidence="2" id="KW-0560">Oxidoreductase</keyword>
<dbReference type="SUPFAM" id="SSF51735">
    <property type="entry name" value="NAD(P)-binding Rossmann-fold domains"/>
    <property type="match status" value="1"/>
</dbReference>
<dbReference type="PANTHER" id="PTHR22604">
    <property type="entry name" value="OXIDOREDUCTASES"/>
    <property type="match status" value="1"/>
</dbReference>
<dbReference type="InterPro" id="IPR000683">
    <property type="entry name" value="Gfo/Idh/MocA-like_OxRdtase_N"/>
</dbReference>
<dbReference type="InterPro" id="IPR055170">
    <property type="entry name" value="GFO_IDH_MocA-like_dom"/>
</dbReference>
<dbReference type="Gene3D" id="3.40.50.720">
    <property type="entry name" value="NAD(P)-binding Rossmann-like Domain"/>
    <property type="match status" value="1"/>
</dbReference>
<comment type="similarity">
    <text evidence="1">Belongs to the Gfo/Idh/MocA family.</text>
</comment>
<feature type="domain" description="GFO/IDH/MocA-like oxidoreductase" evidence="4">
    <location>
        <begin position="134"/>
        <end position="247"/>
    </location>
</feature>
<feature type="domain" description="Gfo/Idh/MocA-like oxidoreductase N-terminal" evidence="3">
    <location>
        <begin position="5"/>
        <end position="121"/>
    </location>
</feature>
<evidence type="ECO:0000313" key="6">
    <source>
        <dbReference type="Proteomes" id="UP000683246"/>
    </source>
</evidence>
<gene>
    <name evidence="5" type="ORF">HZI73_09630</name>
</gene>
<dbReference type="Proteomes" id="UP000683246">
    <property type="component" value="Chromosome"/>
</dbReference>
<dbReference type="InterPro" id="IPR050984">
    <property type="entry name" value="Gfo/Idh/MocA_domain"/>
</dbReference>
<evidence type="ECO:0000256" key="2">
    <source>
        <dbReference type="ARBA" id="ARBA00023002"/>
    </source>
</evidence>
<dbReference type="AlphaFoldDB" id="A0A8J8SGM5"/>
<accession>A0A8J8SGM5</accession>
<proteinExistence type="inferred from homology"/>
<evidence type="ECO:0000259" key="3">
    <source>
        <dbReference type="Pfam" id="PF01408"/>
    </source>
</evidence>
<evidence type="ECO:0000256" key="1">
    <source>
        <dbReference type="ARBA" id="ARBA00010928"/>
    </source>
</evidence>
<evidence type="ECO:0000313" key="5">
    <source>
        <dbReference type="EMBL" id="QUI22544.1"/>
    </source>
</evidence>
<dbReference type="Pfam" id="PF01408">
    <property type="entry name" value="GFO_IDH_MocA"/>
    <property type="match status" value="1"/>
</dbReference>
<dbReference type="RefSeq" id="WP_212698034.1">
    <property type="nucleotide sequence ID" value="NZ_CP058649.1"/>
</dbReference>